<feature type="transmembrane region" description="Helical" evidence="6">
    <location>
        <begin position="42"/>
        <end position="68"/>
    </location>
</feature>
<evidence type="ECO:0000313" key="9">
    <source>
        <dbReference type="Proteomes" id="UP000008204"/>
    </source>
</evidence>
<dbReference type="STRING" id="41431.PCC8801_0962"/>
<keyword evidence="9" id="KW-1185">Reference proteome</keyword>
<feature type="transmembrane region" description="Helical" evidence="6">
    <location>
        <begin position="188"/>
        <end position="206"/>
    </location>
</feature>
<feature type="transmembrane region" description="Helical" evidence="6">
    <location>
        <begin position="12"/>
        <end position="30"/>
    </location>
</feature>
<dbReference type="Proteomes" id="UP000008204">
    <property type="component" value="Chromosome"/>
</dbReference>
<dbReference type="OrthoDB" id="531100at2"/>
<feature type="domain" description="VTT" evidence="7">
    <location>
        <begin position="61"/>
        <end position="168"/>
    </location>
</feature>
<evidence type="ECO:0000313" key="8">
    <source>
        <dbReference type="EMBL" id="ACK65039.1"/>
    </source>
</evidence>
<keyword evidence="2 6" id="KW-1003">Cell membrane</keyword>
<feature type="transmembrane region" description="Helical" evidence="6">
    <location>
        <begin position="130"/>
        <end position="151"/>
    </location>
</feature>
<protein>
    <recommendedName>
        <fullName evidence="6">TVP38/TMEM64 family membrane protein</fullName>
    </recommendedName>
</protein>
<dbReference type="GO" id="GO:0005886">
    <property type="term" value="C:plasma membrane"/>
    <property type="evidence" value="ECO:0007669"/>
    <property type="project" value="UniProtKB-SubCell"/>
</dbReference>
<keyword evidence="4 6" id="KW-1133">Transmembrane helix</keyword>
<proteinExistence type="inferred from homology"/>
<accession>B7JZU6</accession>
<dbReference type="Pfam" id="PF09335">
    <property type="entry name" value="VTT_dom"/>
    <property type="match status" value="1"/>
</dbReference>
<evidence type="ECO:0000256" key="1">
    <source>
        <dbReference type="ARBA" id="ARBA00004651"/>
    </source>
</evidence>
<dbReference type="HOGENOM" id="CLU_038944_9_1_3"/>
<evidence type="ECO:0000256" key="5">
    <source>
        <dbReference type="ARBA" id="ARBA00023136"/>
    </source>
</evidence>
<dbReference type="RefSeq" id="WP_012594314.1">
    <property type="nucleotide sequence ID" value="NC_011726.1"/>
</dbReference>
<evidence type="ECO:0000256" key="4">
    <source>
        <dbReference type="ARBA" id="ARBA00022989"/>
    </source>
</evidence>
<dbReference type="PANTHER" id="PTHR12677">
    <property type="entry name" value="GOLGI APPARATUS MEMBRANE PROTEIN TVP38-RELATED"/>
    <property type="match status" value="1"/>
</dbReference>
<sequence length="216" mass="23974">MKAKIRQTLPLIAIFFLVILAIWSINYFGIQRLRANLAYLGIWGPLGLFTLRFLSVVIPALPGTAYSLLAGALFGFNKGLLVICLADFASCTLSFYLSRQYGRDFIERLVGHRFMSQVDHLSKQHLESNFFLMSAFLMTGFFDFVSYGVGLTKTSWMVFLPALLMRLAVSNPPIVALGAGILEGGKKLLGFALIGVFVLAIITGIVQQRLRKKQNT</sequence>
<dbReference type="KEGG" id="cyp:PCC8801_0962"/>
<gene>
    <name evidence="8" type="ordered locus">PCC8801_0962</name>
</gene>
<comment type="subcellular location">
    <subcellularLocation>
        <location evidence="1 6">Cell membrane</location>
        <topology evidence="1 6">Multi-pass membrane protein</topology>
    </subcellularLocation>
</comment>
<evidence type="ECO:0000256" key="3">
    <source>
        <dbReference type="ARBA" id="ARBA00022692"/>
    </source>
</evidence>
<keyword evidence="3 6" id="KW-0812">Transmembrane</keyword>
<reference evidence="9" key="1">
    <citation type="journal article" date="2011" name="MBio">
        <title>Novel metabolic attributes of the genus Cyanothece, comprising a group of unicellular nitrogen-fixing Cyanobacteria.</title>
        <authorList>
            <person name="Bandyopadhyay A."/>
            <person name="Elvitigala T."/>
            <person name="Welsh E."/>
            <person name="Stockel J."/>
            <person name="Liberton M."/>
            <person name="Min H."/>
            <person name="Sherman L.A."/>
            <person name="Pakrasi H.B."/>
        </authorList>
    </citation>
    <scope>NUCLEOTIDE SEQUENCE [LARGE SCALE GENOMIC DNA]</scope>
    <source>
        <strain evidence="9">PCC 8801</strain>
    </source>
</reference>
<organism evidence="8 9">
    <name type="scientific">Rippkaea orientalis (strain PCC 8801 / RF-1)</name>
    <name type="common">Cyanothece sp. (strain PCC 8801)</name>
    <dbReference type="NCBI Taxonomy" id="41431"/>
    <lineage>
        <taxon>Bacteria</taxon>
        <taxon>Bacillati</taxon>
        <taxon>Cyanobacteriota</taxon>
        <taxon>Cyanophyceae</taxon>
        <taxon>Oscillatoriophycideae</taxon>
        <taxon>Chroococcales</taxon>
        <taxon>Aphanothecaceae</taxon>
        <taxon>Rippkaea</taxon>
        <taxon>Rippkaea orientalis</taxon>
    </lineage>
</organism>
<dbReference type="eggNOG" id="COG0398">
    <property type="taxonomic scope" value="Bacteria"/>
</dbReference>
<dbReference type="AlphaFoldDB" id="B7JZU6"/>
<dbReference type="InterPro" id="IPR015414">
    <property type="entry name" value="TMEM64"/>
</dbReference>
<comment type="similarity">
    <text evidence="6">Belongs to the TVP38/TMEM64 family.</text>
</comment>
<dbReference type="PANTHER" id="PTHR12677:SF59">
    <property type="entry name" value="GOLGI APPARATUS MEMBRANE PROTEIN TVP38-RELATED"/>
    <property type="match status" value="1"/>
</dbReference>
<evidence type="ECO:0000256" key="2">
    <source>
        <dbReference type="ARBA" id="ARBA00022475"/>
    </source>
</evidence>
<name>B7JZU6_RIPO1</name>
<keyword evidence="5 6" id="KW-0472">Membrane</keyword>
<dbReference type="EMBL" id="CP001287">
    <property type="protein sequence ID" value="ACK65039.1"/>
    <property type="molecule type" value="Genomic_DNA"/>
</dbReference>
<evidence type="ECO:0000256" key="6">
    <source>
        <dbReference type="RuleBase" id="RU366058"/>
    </source>
</evidence>
<evidence type="ECO:0000259" key="7">
    <source>
        <dbReference type="Pfam" id="PF09335"/>
    </source>
</evidence>
<dbReference type="InterPro" id="IPR032816">
    <property type="entry name" value="VTT_dom"/>
</dbReference>
<feature type="transmembrane region" description="Helical" evidence="6">
    <location>
        <begin position="80"/>
        <end position="98"/>
    </location>
</feature>